<evidence type="ECO:0000313" key="2">
    <source>
        <dbReference type="EMBL" id="GGH29132.1"/>
    </source>
</evidence>
<evidence type="ECO:0000259" key="1">
    <source>
        <dbReference type="Pfam" id="PF00149"/>
    </source>
</evidence>
<comment type="caution">
    <text evidence="2">The sequence shown here is derived from an EMBL/GenBank/DDBJ whole genome shotgun (WGS) entry which is preliminary data.</text>
</comment>
<sequence length="327" mass="37369">MQRRDFFKGMGVAAGSVAIYQNSFSIPAFASGPAQTIRFGMISDLHHLQFGREEVTRLSGFMDDVVKTNPDFIIQCGDFCRHTRSEGIMEQWNRFKGPKYHVLGNHDMDYCGKEAIMQFWGMPKRYYSFDQGGFHFVIMDRNFLKEDDGRLTHYDSSNWGKLPAPKRSFTDQEQLEWLRADLLQARFPVVVFMHQPVYLSDFPLEIGNADEILSIFDEVNFKATQNGSRAGSPAGSPAKVVAVFMGHDHDDRYGQRNGVHYFMVNSATYVYTKDGAYYYKDPLYAFVTLDTSGKMTIEGRSTIYTPAAPEQVVSRFPTRISDHQIKL</sequence>
<feature type="domain" description="Calcineurin-like phosphoesterase" evidence="1">
    <location>
        <begin position="37"/>
        <end position="250"/>
    </location>
</feature>
<dbReference type="PANTHER" id="PTHR43143:SF1">
    <property type="entry name" value="SERINE_THREONINE-PROTEIN PHOSPHATASE CPPED1"/>
    <property type="match status" value="1"/>
</dbReference>
<dbReference type="InterPro" id="IPR051918">
    <property type="entry name" value="STPP_CPPED1"/>
</dbReference>
<keyword evidence="3" id="KW-1185">Reference proteome</keyword>
<dbReference type="Proteomes" id="UP000600214">
    <property type="component" value="Unassembled WGS sequence"/>
</dbReference>
<dbReference type="PANTHER" id="PTHR43143">
    <property type="entry name" value="METALLOPHOSPHOESTERASE, CALCINEURIN SUPERFAMILY"/>
    <property type="match status" value="1"/>
</dbReference>
<evidence type="ECO:0000313" key="3">
    <source>
        <dbReference type="Proteomes" id="UP000600214"/>
    </source>
</evidence>
<proteinExistence type="predicted"/>
<gene>
    <name evidence="2" type="ORF">GCM10007423_16250</name>
</gene>
<protein>
    <recommendedName>
        <fullName evidence="1">Calcineurin-like phosphoesterase domain-containing protein</fullName>
    </recommendedName>
</protein>
<dbReference type="Gene3D" id="3.60.21.10">
    <property type="match status" value="1"/>
</dbReference>
<organism evidence="2 3">
    <name type="scientific">Dyadobacter endophyticus</name>
    <dbReference type="NCBI Taxonomy" id="1749036"/>
    <lineage>
        <taxon>Bacteria</taxon>
        <taxon>Pseudomonadati</taxon>
        <taxon>Bacteroidota</taxon>
        <taxon>Cytophagia</taxon>
        <taxon>Cytophagales</taxon>
        <taxon>Spirosomataceae</taxon>
        <taxon>Dyadobacter</taxon>
    </lineage>
</organism>
<dbReference type="RefSeq" id="WP_188930447.1">
    <property type="nucleotide sequence ID" value="NZ_BMIA01000001.1"/>
</dbReference>
<name>A0ABQ1YK88_9BACT</name>
<dbReference type="SUPFAM" id="SSF56300">
    <property type="entry name" value="Metallo-dependent phosphatases"/>
    <property type="match status" value="1"/>
</dbReference>
<reference evidence="3" key="1">
    <citation type="journal article" date="2019" name="Int. J. Syst. Evol. Microbiol.">
        <title>The Global Catalogue of Microorganisms (GCM) 10K type strain sequencing project: providing services to taxonomists for standard genome sequencing and annotation.</title>
        <authorList>
            <consortium name="The Broad Institute Genomics Platform"/>
            <consortium name="The Broad Institute Genome Sequencing Center for Infectious Disease"/>
            <person name="Wu L."/>
            <person name="Ma J."/>
        </authorList>
    </citation>
    <scope>NUCLEOTIDE SEQUENCE [LARGE SCALE GENOMIC DNA]</scope>
    <source>
        <strain evidence="3">CGMCC 1.15288</strain>
    </source>
</reference>
<dbReference type="InterPro" id="IPR029052">
    <property type="entry name" value="Metallo-depent_PP-like"/>
</dbReference>
<dbReference type="InterPro" id="IPR004843">
    <property type="entry name" value="Calcineurin-like_PHP"/>
</dbReference>
<accession>A0ABQ1YK88</accession>
<dbReference type="Pfam" id="PF00149">
    <property type="entry name" value="Metallophos"/>
    <property type="match status" value="1"/>
</dbReference>
<dbReference type="EMBL" id="BMIA01000001">
    <property type="protein sequence ID" value="GGH29132.1"/>
    <property type="molecule type" value="Genomic_DNA"/>
</dbReference>